<feature type="domain" description="UDENN" evidence="2">
    <location>
        <begin position="85"/>
        <end position="435"/>
    </location>
</feature>
<sequence>MMWSKTQQVGGEAMAASDHQPSSTTTLLTDGTITHTHHQHGETQHVARPGEADTQAPYSNTQTPPSTINHGTNNITPYTPPTDVISIFVVTFDSKEGNVLEWYMPQELALEGIEFRALISGAHTITSDFIFFRQGDYYGVACYEKLTIISDVERGARMKSIGVIVSNYYAIHQHLEYLAQQVRNMVVKPGDYSGLEEYYLSRKASIPSSWDTPQKVTHQLLPPTVIHNLTPVLGEGIFHLVKFFGEQLIILWKATLLCKRILLFSPPPIGPVCGRVHSISLLSAHSTPGLPTQLLRPLFYISIADMDLLQEQHSYVACTTEKIFEEKTGVCDIYVENQSVRIPVMKDKDIGAIGLNPRQDKAFVRELAMTHGFDLTYQSIVLYHMKKIKCKRLPITTKQQEPRNNGHDPIEANMHHFLRQGHYQGFIPLYTGNIE</sequence>
<protein>
    <submittedName>
        <fullName evidence="3">DENN domain-containing protein 11-like</fullName>
    </submittedName>
</protein>
<feature type="compositionally biased region" description="Low complexity" evidence="1">
    <location>
        <begin position="24"/>
        <end position="34"/>
    </location>
</feature>
<dbReference type="GO" id="GO:0005811">
    <property type="term" value="C:lipid droplet"/>
    <property type="evidence" value="ECO:0007669"/>
    <property type="project" value="TreeGrafter"/>
</dbReference>
<evidence type="ECO:0000313" key="3">
    <source>
        <dbReference type="EMBL" id="KAG7159995.1"/>
    </source>
</evidence>
<feature type="compositionally biased region" description="Polar residues" evidence="1">
    <location>
        <begin position="56"/>
        <end position="75"/>
    </location>
</feature>
<evidence type="ECO:0000256" key="1">
    <source>
        <dbReference type="SAM" id="MobiDB-lite"/>
    </source>
</evidence>
<name>A0A8J5MQH5_HOMAM</name>
<dbReference type="PANTHER" id="PTHR28153">
    <property type="entry name" value="PROTEIN, PUTATIVE-RELATED"/>
    <property type="match status" value="1"/>
</dbReference>
<dbReference type="InterPro" id="IPR037516">
    <property type="entry name" value="Tripartite_DENN"/>
</dbReference>
<comment type="caution">
    <text evidence="3">The sequence shown here is derived from an EMBL/GenBank/DDBJ whole genome shotgun (WGS) entry which is preliminary data.</text>
</comment>
<dbReference type="EMBL" id="JAHLQT010031743">
    <property type="protein sequence ID" value="KAG7159995.1"/>
    <property type="molecule type" value="Genomic_DNA"/>
</dbReference>
<dbReference type="InterPro" id="IPR053056">
    <property type="entry name" value="Lipid_Metab_Assoc_Protein"/>
</dbReference>
<evidence type="ECO:0000259" key="2">
    <source>
        <dbReference type="PROSITE" id="PS50211"/>
    </source>
</evidence>
<gene>
    <name evidence="3" type="primary">dennd11-L</name>
    <name evidence="3" type="ORF">Hamer_G017439</name>
</gene>
<accession>A0A8J5MQH5</accession>
<feature type="compositionally biased region" description="Basic and acidic residues" evidence="1">
    <location>
        <begin position="39"/>
        <end position="51"/>
    </location>
</feature>
<proteinExistence type="predicted"/>
<reference evidence="3" key="1">
    <citation type="journal article" date="2021" name="Sci. Adv.">
        <title>The American lobster genome reveals insights on longevity, neural, and immune adaptations.</title>
        <authorList>
            <person name="Polinski J.M."/>
            <person name="Zimin A.V."/>
            <person name="Clark K.F."/>
            <person name="Kohn A.B."/>
            <person name="Sadowski N."/>
            <person name="Timp W."/>
            <person name="Ptitsyn A."/>
            <person name="Khanna P."/>
            <person name="Romanova D.Y."/>
            <person name="Williams P."/>
            <person name="Greenwood S.J."/>
            <person name="Moroz L.L."/>
            <person name="Walt D.R."/>
            <person name="Bodnar A.G."/>
        </authorList>
    </citation>
    <scope>NUCLEOTIDE SEQUENCE</scope>
    <source>
        <strain evidence="3">GMGI-L3</strain>
    </source>
</reference>
<keyword evidence="4" id="KW-1185">Reference proteome</keyword>
<dbReference type="Proteomes" id="UP000747542">
    <property type="component" value="Unassembled WGS sequence"/>
</dbReference>
<organism evidence="3 4">
    <name type="scientific">Homarus americanus</name>
    <name type="common">American lobster</name>
    <dbReference type="NCBI Taxonomy" id="6706"/>
    <lineage>
        <taxon>Eukaryota</taxon>
        <taxon>Metazoa</taxon>
        <taxon>Ecdysozoa</taxon>
        <taxon>Arthropoda</taxon>
        <taxon>Crustacea</taxon>
        <taxon>Multicrustacea</taxon>
        <taxon>Malacostraca</taxon>
        <taxon>Eumalacostraca</taxon>
        <taxon>Eucarida</taxon>
        <taxon>Decapoda</taxon>
        <taxon>Pleocyemata</taxon>
        <taxon>Astacidea</taxon>
        <taxon>Nephropoidea</taxon>
        <taxon>Nephropidae</taxon>
        <taxon>Homarus</taxon>
    </lineage>
</organism>
<feature type="region of interest" description="Disordered" evidence="1">
    <location>
        <begin position="1"/>
        <end position="75"/>
    </location>
</feature>
<dbReference type="InterPro" id="IPR018626">
    <property type="entry name" value="LCHN/Anr2"/>
</dbReference>
<dbReference type="AlphaFoldDB" id="A0A8J5MQH5"/>
<dbReference type="PROSITE" id="PS50211">
    <property type="entry name" value="DENN"/>
    <property type="match status" value="1"/>
</dbReference>
<dbReference type="PANTHER" id="PTHR28153:SF1">
    <property type="entry name" value="DUF4484 DOMAIN-CONTAINING PROTEIN"/>
    <property type="match status" value="1"/>
</dbReference>
<evidence type="ECO:0000313" key="4">
    <source>
        <dbReference type="Proteomes" id="UP000747542"/>
    </source>
</evidence>
<dbReference type="Pfam" id="PF09804">
    <property type="entry name" value="DENND11"/>
    <property type="match status" value="1"/>
</dbReference>